<gene>
    <name evidence="2" type="ORF">Poly30_10670</name>
</gene>
<evidence type="ECO:0000313" key="3">
    <source>
        <dbReference type="Proteomes" id="UP000320390"/>
    </source>
</evidence>
<dbReference type="AlphaFoldDB" id="A0A518ENB0"/>
<dbReference type="EMBL" id="CP036434">
    <property type="protein sequence ID" value="QDV05569.1"/>
    <property type="molecule type" value="Genomic_DNA"/>
</dbReference>
<dbReference type="Proteomes" id="UP000320390">
    <property type="component" value="Chromosome"/>
</dbReference>
<sequence>MTRSTFLLGVSALGVVAWGLANSWAWLRAGDSDSHEAPEIRVKEQGIGGAADHKGAATSESRTSDGLTSPGPGPGSPDRRRLGPAAANPGSDAPGSAGDPGSGDLGSGDRGSGDAGWTAITLRVAADDSKAAEGFIHVTCSSDPEQEMIRGAASDGTIEAELPAGSYQAVFESTDGRFGPMAGFEVLEETVEVWLEVPRPFGVRLLCADQRSGDGLEGARVSFLRTDLADAGIEVAERAVFSGPGGTVVAEDLAQVTWTITGSLAEYSTVTSQVELPGRWSEQLEESGELTIGTFKLIPLTRVTFELVDIPTGTDPAQFRIAHTHQGDPVAFDGAGRAVVELGRFEVPLYVKLWHPDGRESIRYLDGGLPGDGDVHEISVGGGQELEVDLRLGREVRDALPLGGAAVQVSFRDENGDAVLVVEETNDSGVFRFDGLDAKTATVSLTVVEDGWPVAWRAETLALAADRRNTCTLSVMERPLKLACVDGDGAPVPGFHAEVRHVPDTTTWIAGGACGEDGMVTVPRATSGRYSMSGSNEDYSVVAVDLPVDLSAAGSVVTVSLSPITQTLVECQVDGKPRAGVRLSMIGADLSTSFGDESTDDEGRTEPYGLVDRSRARARLESLELWAPAREIDLLPGRNVLVAFETGVVEGRLEQLASLRSLAFGISLQDWRDAGQIRIEASGGRRFRTRVPAGEYLLDTVAGEEVALHVLVGETAALP</sequence>
<reference evidence="2 3" key="1">
    <citation type="submission" date="2019-02" db="EMBL/GenBank/DDBJ databases">
        <title>Deep-cultivation of Planctomycetes and their phenomic and genomic characterization uncovers novel biology.</title>
        <authorList>
            <person name="Wiegand S."/>
            <person name="Jogler M."/>
            <person name="Boedeker C."/>
            <person name="Pinto D."/>
            <person name="Vollmers J."/>
            <person name="Rivas-Marin E."/>
            <person name="Kohn T."/>
            <person name="Peeters S.H."/>
            <person name="Heuer A."/>
            <person name="Rast P."/>
            <person name="Oberbeckmann S."/>
            <person name="Bunk B."/>
            <person name="Jeske O."/>
            <person name="Meyerdierks A."/>
            <person name="Storesund J.E."/>
            <person name="Kallscheuer N."/>
            <person name="Luecker S."/>
            <person name="Lage O.M."/>
            <person name="Pohl T."/>
            <person name="Merkel B.J."/>
            <person name="Hornburger P."/>
            <person name="Mueller R.-W."/>
            <person name="Bruemmer F."/>
            <person name="Labrenz M."/>
            <person name="Spormann A.M."/>
            <person name="Op den Camp H."/>
            <person name="Overmann J."/>
            <person name="Amann R."/>
            <person name="Jetten M.S.M."/>
            <person name="Mascher T."/>
            <person name="Medema M.H."/>
            <person name="Devos D.P."/>
            <person name="Kaster A.-K."/>
            <person name="Ovreas L."/>
            <person name="Rohde M."/>
            <person name="Galperin M.Y."/>
            <person name="Jogler C."/>
        </authorList>
    </citation>
    <scope>NUCLEOTIDE SEQUENCE [LARGE SCALE GENOMIC DNA]</scope>
    <source>
        <strain evidence="2 3">Poly30</strain>
    </source>
</reference>
<proteinExistence type="predicted"/>
<organism evidence="2 3">
    <name type="scientific">Saltatorellus ferox</name>
    <dbReference type="NCBI Taxonomy" id="2528018"/>
    <lineage>
        <taxon>Bacteria</taxon>
        <taxon>Pseudomonadati</taxon>
        <taxon>Planctomycetota</taxon>
        <taxon>Planctomycetia</taxon>
        <taxon>Planctomycetia incertae sedis</taxon>
        <taxon>Saltatorellus</taxon>
    </lineage>
</organism>
<feature type="compositionally biased region" description="Gly residues" evidence="1">
    <location>
        <begin position="98"/>
        <end position="112"/>
    </location>
</feature>
<protein>
    <submittedName>
        <fullName evidence="2">Uncharacterized protein</fullName>
    </submittedName>
</protein>
<feature type="region of interest" description="Disordered" evidence="1">
    <location>
        <begin position="37"/>
        <end position="112"/>
    </location>
</feature>
<keyword evidence="3" id="KW-1185">Reference proteome</keyword>
<evidence type="ECO:0000256" key="1">
    <source>
        <dbReference type="SAM" id="MobiDB-lite"/>
    </source>
</evidence>
<evidence type="ECO:0000313" key="2">
    <source>
        <dbReference type="EMBL" id="QDV05569.1"/>
    </source>
</evidence>
<name>A0A518ENB0_9BACT</name>
<accession>A0A518ENB0</accession>